<evidence type="ECO:0000313" key="3">
    <source>
        <dbReference type="EMBL" id="PFG16310.1"/>
    </source>
</evidence>
<protein>
    <submittedName>
        <fullName evidence="3">Uncharacterized protein</fullName>
    </submittedName>
</protein>
<gene>
    <name evidence="3" type="ORF">ATK74_0844</name>
</gene>
<proteinExistence type="predicted"/>
<organism evidence="3 4">
    <name type="scientific">Propionicimonas paludicola</name>
    <dbReference type="NCBI Taxonomy" id="185243"/>
    <lineage>
        <taxon>Bacteria</taxon>
        <taxon>Bacillati</taxon>
        <taxon>Actinomycetota</taxon>
        <taxon>Actinomycetes</taxon>
        <taxon>Propionibacteriales</taxon>
        <taxon>Nocardioidaceae</taxon>
        <taxon>Propionicimonas</taxon>
    </lineage>
</organism>
<feature type="region of interest" description="Disordered" evidence="2">
    <location>
        <begin position="170"/>
        <end position="215"/>
    </location>
</feature>
<dbReference type="Proteomes" id="UP000226079">
    <property type="component" value="Unassembled WGS sequence"/>
</dbReference>
<evidence type="ECO:0000256" key="2">
    <source>
        <dbReference type="SAM" id="MobiDB-lite"/>
    </source>
</evidence>
<keyword evidence="4" id="KW-1185">Reference proteome</keyword>
<feature type="coiled-coil region" evidence="1">
    <location>
        <begin position="241"/>
        <end position="275"/>
    </location>
</feature>
<keyword evidence="1" id="KW-0175">Coiled coil</keyword>
<sequence>MAEIETVEVWSDRQVAEVVSKLSRGSTPAQVATSTHLPLEVVEQVGKLYGYPSIADLTRASKQLAKKLRDAAEGQSAISPKVMQTIDVNAAVAAAEETAGDIAEDQQVNDSLVQEGKLVPVQFPVPQDADAAPAEPESPKYANGGPVLPGHVVVVDGPGCLTQAFFPEASPAMSEQHEGGEDAPVPAEQPAGVAEEPSIPPADPDPSSVSWFGPGPRTIERLLGAARQAGTPAMLEIVAAIEQKTNELVDLVEMHEKLEQELVLAEARVAELRAALSEISGTPASRPVLTVVPDPETPAVPARDGDVWPLLPVEVRRQILPWAIEHRVHHAARGRQSAATVDAFLAAHPDLDPRR</sequence>
<name>A0A2A9CRP4_9ACTN</name>
<comment type="caution">
    <text evidence="3">The sequence shown here is derived from an EMBL/GenBank/DDBJ whole genome shotgun (WGS) entry which is preliminary data.</text>
</comment>
<dbReference type="EMBL" id="PDJC01000001">
    <property type="protein sequence ID" value="PFG16310.1"/>
    <property type="molecule type" value="Genomic_DNA"/>
</dbReference>
<reference evidence="3 4" key="1">
    <citation type="submission" date="2017-10" db="EMBL/GenBank/DDBJ databases">
        <title>Sequencing the genomes of 1000 actinobacteria strains.</title>
        <authorList>
            <person name="Klenk H.-P."/>
        </authorList>
    </citation>
    <scope>NUCLEOTIDE SEQUENCE [LARGE SCALE GENOMIC DNA]</scope>
    <source>
        <strain evidence="3 4">DSM 15597</strain>
    </source>
</reference>
<dbReference type="AlphaFoldDB" id="A0A2A9CRP4"/>
<dbReference type="RefSeq" id="WP_098459864.1">
    <property type="nucleotide sequence ID" value="NZ_PDJC01000001.1"/>
</dbReference>
<evidence type="ECO:0000313" key="4">
    <source>
        <dbReference type="Proteomes" id="UP000226079"/>
    </source>
</evidence>
<evidence type="ECO:0000256" key="1">
    <source>
        <dbReference type="SAM" id="Coils"/>
    </source>
</evidence>
<accession>A0A2A9CRP4</accession>